<evidence type="ECO:0000313" key="1">
    <source>
        <dbReference type="EMBL" id="QED22994.1"/>
    </source>
</evidence>
<dbReference type="Pfam" id="PF04026">
    <property type="entry name" value="SpoVG"/>
    <property type="match status" value="1"/>
</dbReference>
<dbReference type="InterPro" id="IPR007170">
    <property type="entry name" value="SpoVG"/>
</dbReference>
<protein>
    <submittedName>
        <fullName evidence="1">SpoVG-like protein</fullName>
    </submittedName>
</protein>
<dbReference type="InterPro" id="IPR036751">
    <property type="entry name" value="SpoVG_sf"/>
</dbReference>
<dbReference type="Proteomes" id="UP000321934">
    <property type="component" value="Chromosome"/>
</dbReference>
<dbReference type="RefSeq" id="WP_161982768.1">
    <property type="nucleotide sequence ID" value="NZ_CP029077.1"/>
</dbReference>
<dbReference type="EMBL" id="CP029077">
    <property type="protein sequence ID" value="QED22994.1"/>
    <property type="molecule type" value="Genomic_DNA"/>
</dbReference>
<dbReference type="SUPFAM" id="SSF160537">
    <property type="entry name" value="SpoVG-like"/>
    <property type="match status" value="1"/>
</dbReference>
<dbReference type="GO" id="GO:0030435">
    <property type="term" value="P:sporulation resulting in formation of a cellular spore"/>
    <property type="evidence" value="ECO:0007669"/>
    <property type="project" value="InterPro"/>
</dbReference>
<proteinExistence type="predicted"/>
<sequence length="98" mass="10895">MKNNPQSLNQNSISISEVNIELIKPNEGIVAFASIVINDSIYLGGIAIHKKLHTSGYRITYPSKGKFNVFYPINKSTGLAIEEAILTKFNQLIILVEF</sequence>
<organism evidence="1 2">
    <name type="scientific">Candidatus Deianiraea vastatrix</name>
    <dbReference type="NCBI Taxonomy" id="2163644"/>
    <lineage>
        <taxon>Bacteria</taxon>
        <taxon>Pseudomonadati</taxon>
        <taxon>Pseudomonadota</taxon>
        <taxon>Alphaproteobacteria</taxon>
        <taxon>Rickettsiales</taxon>
        <taxon>Candidatus Deianiraeaceae</taxon>
        <taxon>Candidatus Deianiraea</taxon>
    </lineage>
</organism>
<accession>A0A5B8XEZ8</accession>
<dbReference type="Gene3D" id="3.30.1120.40">
    <property type="entry name" value="Stage V sporulation protein G"/>
    <property type="match status" value="1"/>
</dbReference>
<evidence type="ECO:0000313" key="2">
    <source>
        <dbReference type="Proteomes" id="UP000321934"/>
    </source>
</evidence>
<dbReference type="OrthoDB" id="9796286at2"/>
<keyword evidence="2" id="KW-1185">Reference proteome</keyword>
<name>A0A5B8XEZ8_9RICK</name>
<reference evidence="1 2" key="1">
    <citation type="journal article" date="2019" name="ISME J.">
        <title>Deianiraea, an extracellular bacterium associated with the ciliate Paramecium, suggests an alternative scenario for the evolution of Rickettsiales.</title>
        <authorList>
            <person name="Castelli M."/>
            <person name="Sabaneyeva E."/>
            <person name="Lanzoni O."/>
            <person name="Lebedeva N."/>
            <person name="Floriano A.M."/>
            <person name="Gaiarsa S."/>
            <person name="Benken K."/>
            <person name="Modeo L."/>
            <person name="Bandi C."/>
            <person name="Potekhin A."/>
            <person name="Sassera D."/>
            <person name="Petroni G."/>
        </authorList>
    </citation>
    <scope>NUCLEOTIDE SEQUENCE [LARGE SCALE GENOMIC DNA]</scope>
    <source>
        <strain evidence="1">CyL4-1</strain>
    </source>
</reference>
<dbReference type="AlphaFoldDB" id="A0A5B8XEZ8"/>
<gene>
    <name evidence="1" type="ORF">Deia_00186</name>
</gene>